<accession>A0ABM3I5Z2</accession>
<dbReference type="GeneID" id="125419435"/>
<dbReference type="PANTHER" id="PTHR24177">
    <property type="entry name" value="CASKIN"/>
    <property type="match status" value="1"/>
</dbReference>
<dbReference type="PANTHER" id="PTHR24177:SF215">
    <property type="entry name" value="PGG DOMAIN-CONTAINING PROTEIN"/>
    <property type="match status" value="1"/>
</dbReference>
<dbReference type="SUPFAM" id="SSF48403">
    <property type="entry name" value="Ankyrin repeat"/>
    <property type="match status" value="2"/>
</dbReference>
<dbReference type="SMART" id="SM00248">
    <property type="entry name" value="ANK"/>
    <property type="match status" value="6"/>
</dbReference>
<dbReference type="RefSeq" id="XP_048321293.1">
    <property type="nucleotide sequence ID" value="XM_048465336.2"/>
</dbReference>
<dbReference type="Pfam" id="PF13962">
    <property type="entry name" value="PGG"/>
    <property type="match status" value="1"/>
</dbReference>
<feature type="domain" description="PGG" evidence="2">
    <location>
        <begin position="492"/>
        <end position="546"/>
    </location>
</feature>
<evidence type="ECO:0000313" key="4">
    <source>
        <dbReference type="RefSeq" id="XP_048321293.1"/>
    </source>
</evidence>
<reference evidence="4" key="1">
    <citation type="submission" date="2025-08" db="UniProtKB">
        <authorList>
            <consortium name="RefSeq"/>
        </authorList>
    </citation>
    <scope>IDENTIFICATION</scope>
    <source>
        <tissue evidence="4">Seedling</tissue>
    </source>
</reference>
<feature type="compositionally biased region" description="Basic and acidic residues" evidence="1">
    <location>
        <begin position="316"/>
        <end position="338"/>
    </location>
</feature>
<evidence type="ECO:0000256" key="1">
    <source>
        <dbReference type="SAM" id="MobiDB-lite"/>
    </source>
</evidence>
<dbReference type="InterPro" id="IPR036770">
    <property type="entry name" value="Ankyrin_rpt-contain_sf"/>
</dbReference>
<dbReference type="InterPro" id="IPR002110">
    <property type="entry name" value="Ankyrin_rpt"/>
</dbReference>
<name>A0ABM3I5Z2_ZIZJJ</name>
<feature type="region of interest" description="Disordered" evidence="1">
    <location>
        <begin position="311"/>
        <end position="347"/>
    </location>
</feature>
<evidence type="ECO:0000313" key="3">
    <source>
        <dbReference type="Proteomes" id="UP001652623"/>
    </source>
</evidence>
<sequence length="547" mass="62773">MVKAVDERKNSKDMYEGLMKGDMVKVLKQYEKLPATSQESSTVLGDTLHHIAIYMDHEDMAREILKKYLHHHRDLISKKNSIGDTVLHEVAVKNMVDLAGDLLDNVPELLSLSNGLGDMPLFKAAANGQLQMFNILSLAVNLKDKDNLDQHLIRNDNTNILHMAILFESFDLAYLIAKKYPHLVDKEDGAGMISLQLLPNNPSAFISSANYGLLKRLIFKYHLQPGFPTFENTKEKEGYKKEDQTDFCQPDSIKDEELYNPKTNGYKNWPPTYNVCMRIASGWPMMKTIYEEYRTHESAFRLAKLLTEQDTTWQENDSKNEKKKSTWQENDSKKEKGKYNSLRPTHPTSLLTATRNGIVEIVKELLRVYPQVVEHESKAGQNILHVAIKYRQLEIFNHVMKMEVAMPRLVKKVDKNGNTILHQVGNIINYSGGTLPGPVLQLQKELRWLERVRNIVPPHYVMLQNKYPEEEEGETADELFLRTNTKLLEEAKEWIKKTSESCSTIAVLIASVAFVAAYTIPRGSDKKTWVPIFLHDSFFTMFIVMDV</sequence>
<organism evidence="3 4">
    <name type="scientific">Ziziphus jujuba</name>
    <name type="common">Chinese jujube</name>
    <name type="synonym">Ziziphus sativa</name>
    <dbReference type="NCBI Taxonomy" id="326968"/>
    <lineage>
        <taxon>Eukaryota</taxon>
        <taxon>Viridiplantae</taxon>
        <taxon>Streptophyta</taxon>
        <taxon>Embryophyta</taxon>
        <taxon>Tracheophyta</taxon>
        <taxon>Spermatophyta</taxon>
        <taxon>Magnoliopsida</taxon>
        <taxon>eudicotyledons</taxon>
        <taxon>Gunneridae</taxon>
        <taxon>Pentapetalae</taxon>
        <taxon>rosids</taxon>
        <taxon>fabids</taxon>
        <taxon>Rosales</taxon>
        <taxon>Rhamnaceae</taxon>
        <taxon>Paliureae</taxon>
        <taxon>Ziziphus</taxon>
    </lineage>
</organism>
<dbReference type="Proteomes" id="UP001652623">
    <property type="component" value="Chromosome 1"/>
</dbReference>
<gene>
    <name evidence="4" type="primary">LOC125419435</name>
</gene>
<dbReference type="InterPro" id="IPR026961">
    <property type="entry name" value="PGG_dom"/>
</dbReference>
<proteinExistence type="predicted"/>
<dbReference type="Gene3D" id="1.25.40.20">
    <property type="entry name" value="Ankyrin repeat-containing domain"/>
    <property type="match status" value="2"/>
</dbReference>
<evidence type="ECO:0000259" key="2">
    <source>
        <dbReference type="Pfam" id="PF13962"/>
    </source>
</evidence>
<protein>
    <submittedName>
        <fullName evidence="4">Uncharacterized protein LOC125419435</fullName>
    </submittedName>
</protein>
<keyword evidence="3" id="KW-1185">Reference proteome</keyword>